<dbReference type="GO" id="GO:0009403">
    <property type="term" value="P:toxin biosynthetic process"/>
    <property type="evidence" value="ECO:0007669"/>
    <property type="project" value="InterPro"/>
</dbReference>
<dbReference type="EMBL" id="WNKV01000021">
    <property type="protein sequence ID" value="MTW18900.1"/>
    <property type="molecule type" value="Genomic_DNA"/>
</dbReference>
<dbReference type="AlphaFoldDB" id="A0A9X4XPH5"/>
<keyword evidence="2 6" id="KW-0812">Transmembrane</keyword>
<keyword evidence="3 6" id="KW-1133">Transmembrane helix</keyword>
<feature type="transmembrane region" description="Helical" evidence="6">
    <location>
        <begin position="159"/>
        <end position="180"/>
    </location>
</feature>
<keyword evidence="4 6" id="KW-0472">Membrane</keyword>
<evidence type="ECO:0000256" key="6">
    <source>
        <dbReference type="SAM" id="Phobius"/>
    </source>
</evidence>
<dbReference type="InterPro" id="IPR052719">
    <property type="entry name" value="CvpA-like"/>
</dbReference>
<evidence type="ECO:0000256" key="4">
    <source>
        <dbReference type="ARBA" id="ARBA00023136"/>
    </source>
</evidence>
<sequence>MARLDRHPHRPHRRRPRRRAGGARPRPHGGRLHAGPARRARPSAAGIGPVRRRRRAAARHRGGAGPVAPAAPPAGTALHRCGRPRINPVRRSPRPHRRRGATARLGCGRPRTTGPAPPTRDRDVNTIDVNSFDAVIGALMLLAALMGFVSGLLRSLATVLGYVAAVPLAVAAAPSINAMLAGPAATPPVPPAALVAGLVVVGGLVLGRVLRLLVAAFAGPLVSLPDRLLGALLGAGRIGLVAVVLVLVFERLIPPHLQPAFLADSRLRPVLASAGAAGLKTLPPEVEAVIDRLKRDLRL</sequence>
<dbReference type="PANTHER" id="PTHR36926">
    <property type="entry name" value="COLICIN V PRODUCTION PROTEIN"/>
    <property type="match status" value="1"/>
</dbReference>
<gene>
    <name evidence="7" type="ORF">GJ689_22130</name>
</gene>
<protein>
    <recommendedName>
        <fullName evidence="9">CvpA family protein</fullName>
    </recommendedName>
</protein>
<organism evidence="7 8">
    <name type="scientific">Rhodoplanes serenus</name>
    <dbReference type="NCBI Taxonomy" id="200615"/>
    <lineage>
        <taxon>Bacteria</taxon>
        <taxon>Pseudomonadati</taxon>
        <taxon>Pseudomonadota</taxon>
        <taxon>Alphaproteobacteria</taxon>
        <taxon>Hyphomicrobiales</taxon>
        <taxon>Nitrobacteraceae</taxon>
        <taxon>Rhodoplanes</taxon>
    </lineage>
</organism>
<feature type="transmembrane region" description="Helical" evidence="6">
    <location>
        <begin position="132"/>
        <end position="153"/>
    </location>
</feature>
<dbReference type="Proteomes" id="UP000438991">
    <property type="component" value="Unassembled WGS sequence"/>
</dbReference>
<comment type="caution">
    <text evidence="7">The sequence shown here is derived from an EMBL/GenBank/DDBJ whole genome shotgun (WGS) entry which is preliminary data.</text>
</comment>
<dbReference type="GO" id="GO:0016020">
    <property type="term" value="C:membrane"/>
    <property type="evidence" value="ECO:0007669"/>
    <property type="project" value="UniProtKB-SubCell"/>
</dbReference>
<reference evidence="7 8" key="1">
    <citation type="submission" date="2019-11" db="EMBL/GenBank/DDBJ databases">
        <title>Whole-genome sequence of Rhodoplanes serenus DSM 18633, type strain.</title>
        <authorList>
            <person name="Kyndt J.A."/>
            <person name="Meyer T.E."/>
        </authorList>
    </citation>
    <scope>NUCLEOTIDE SEQUENCE [LARGE SCALE GENOMIC DNA]</scope>
    <source>
        <strain evidence="7 8">DSM 18633</strain>
    </source>
</reference>
<feature type="compositionally biased region" description="Basic residues" evidence="5">
    <location>
        <begin position="1"/>
        <end position="41"/>
    </location>
</feature>
<accession>A0A9X4XPH5</accession>
<name>A0A9X4XPH5_9BRAD</name>
<evidence type="ECO:0000313" key="8">
    <source>
        <dbReference type="Proteomes" id="UP000438991"/>
    </source>
</evidence>
<evidence type="ECO:0000256" key="3">
    <source>
        <dbReference type="ARBA" id="ARBA00022989"/>
    </source>
</evidence>
<comment type="subcellular location">
    <subcellularLocation>
        <location evidence="1">Membrane</location>
        <topology evidence="1">Multi-pass membrane protein</topology>
    </subcellularLocation>
</comment>
<feature type="compositionally biased region" description="Basic residues" evidence="5">
    <location>
        <begin position="91"/>
        <end position="101"/>
    </location>
</feature>
<feature type="region of interest" description="Disordered" evidence="5">
    <location>
        <begin position="1"/>
        <end position="122"/>
    </location>
</feature>
<dbReference type="PANTHER" id="PTHR36926:SF1">
    <property type="entry name" value="COLICIN V PRODUCTION PROTEIN"/>
    <property type="match status" value="1"/>
</dbReference>
<feature type="transmembrane region" description="Helical" evidence="6">
    <location>
        <begin position="192"/>
        <end position="222"/>
    </location>
</feature>
<evidence type="ECO:0008006" key="9">
    <source>
        <dbReference type="Google" id="ProtNLM"/>
    </source>
</evidence>
<proteinExistence type="predicted"/>
<evidence type="ECO:0000256" key="5">
    <source>
        <dbReference type="SAM" id="MobiDB-lite"/>
    </source>
</evidence>
<dbReference type="InterPro" id="IPR003825">
    <property type="entry name" value="Colicin-V_CvpA"/>
</dbReference>
<feature type="compositionally biased region" description="Basic residues" evidence="5">
    <location>
        <begin position="50"/>
        <end position="62"/>
    </location>
</feature>
<evidence type="ECO:0000256" key="2">
    <source>
        <dbReference type="ARBA" id="ARBA00022692"/>
    </source>
</evidence>
<evidence type="ECO:0000313" key="7">
    <source>
        <dbReference type="EMBL" id="MTW18900.1"/>
    </source>
</evidence>
<feature type="transmembrane region" description="Helical" evidence="6">
    <location>
        <begin position="228"/>
        <end position="249"/>
    </location>
</feature>
<dbReference type="Pfam" id="PF02674">
    <property type="entry name" value="Colicin_V"/>
    <property type="match status" value="1"/>
</dbReference>
<evidence type="ECO:0000256" key="1">
    <source>
        <dbReference type="ARBA" id="ARBA00004141"/>
    </source>
</evidence>